<dbReference type="GO" id="GO:0003723">
    <property type="term" value="F:RNA binding"/>
    <property type="evidence" value="ECO:0007669"/>
    <property type="project" value="UniProtKB-UniRule"/>
</dbReference>
<feature type="domain" description="RRM" evidence="5">
    <location>
        <begin position="614"/>
        <end position="688"/>
    </location>
</feature>
<comment type="caution">
    <text evidence="6">The sequence shown here is derived from an EMBL/GenBank/DDBJ whole genome shotgun (WGS) entry which is preliminary data.</text>
</comment>
<protein>
    <recommendedName>
        <fullName evidence="5">RRM domain-containing protein</fullName>
    </recommendedName>
</protein>
<dbReference type="SUPFAM" id="SSF54928">
    <property type="entry name" value="RNA-binding domain, RBD"/>
    <property type="match status" value="2"/>
</dbReference>
<sequence>MSSVSYPNIYADELFCLGYGKPLWMPESSAEIGDVGFFHKGSGEFIRLFNAIRGANDPLNPYGVPEEFRPLVLPHYLVRPCPAKLRNGLHNNNSVSATQIAGGLAGGTPTVSGSMEFRVASSKDRGAFLYLTEDADGLECAPNTLIKLYIAQYYDSWCKFAQALHWDLHNPELEGPVFIDGWVRSSDWKVAAWIGSHNRHEFVLRAAIGQLGAAFSFSEMNSTYSELQSRSGPRRSPSLVPGTPRRDQSVFLSYYKVNRRQLLPNEVMKCGAGYDELPRNGPDEAPSPCASVEIDKVPDIAESRYDPLSQLSDHIFERSDAQLAVVCIGDLKDIYKVHIFETLSIFVNSRTIQEEEWPTEIRQSLRSREPPLKTTTIAGNCVGMINPEGNKLKHIGRGAIIDPGLLLVTPVISDDPATPNVETVSESDFQRRCQLRQPDTAVSKFVPIQVVHEDTTTLLPSTSTPVVPHSIPLIPSSIETGTAGGGSTDPTSFQSYDSPLDDKSNTSLGGSSKPTSHYSMFQADPVPVTSRAPSHCLREILHRQTTVDTSKSSLRHFGMHTGGALIDIHKPPFREDVPSGSSTAPILNICAFTPIESSSPTITSPELDVSFRTPLVYINGLRPNCPEDELRDLANQFGEIVAVRTFTRHVSDKPPGYGFVLFYTVEAAERCIEKLGKEGHLHLSFVKVLATIPIVASSNIIQQRGLPKIPYANGDAKGQFQNTPLSGKVPDVEPEGFKAKMERLKDPTSTNLCMEGLPLGVTEDILAALVSPYKIMSSRLFQTGLSNLPRKIAFVQLETRSAAEEVVERLHGRIVRDRNAPGCRISVRFTYKNEQRELRGNECPSREGDQPPARLSIPLASSLPWRLFTRMPSGATFSPSPTLNENISLQDGHLPNRTSISPPRSVTGTRNFCNEPQKYCASTPVSLQLFHGLTLQSHPITSGPRKLTYNDRYYPLPPNPGISHDLHIVEEGVITLRGGLGVPQRIGSVIRAHSSQSLQEQKLIPQARLHSQNETLSMMYMSDIPRRSAWSVRNPSLFVPEDTPGNPRASFKLAGTESTISEADFHEGLTDYSGQVLSRSLDACGIGSAVKVRMPSIEVSVQNSASLGSTFDHINACLPLNLQRHKTDNSSAHSQCGIQTHMTSTTLSMRSLQPARDSTANSSDPHHRRGTIREEWKSGRKDNQNPGAIQLGRVVMGNDSCVEEAWRVPKGPQVPQVIGYRSEHTEREACQSIGLISPRARCHGGELIRMPNMEGAVQLAPTK</sequence>
<keyword evidence="1" id="KW-0677">Repeat</keyword>
<dbReference type="Proteomes" id="UP001212997">
    <property type="component" value="Unassembled WGS sequence"/>
</dbReference>
<feature type="region of interest" description="Disordered" evidence="4">
    <location>
        <begin position="472"/>
        <end position="518"/>
    </location>
</feature>
<dbReference type="InterPro" id="IPR012677">
    <property type="entry name" value="Nucleotide-bd_a/b_plait_sf"/>
</dbReference>
<feature type="compositionally biased region" description="Polar residues" evidence="4">
    <location>
        <begin position="488"/>
        <end position="497"/>
    </location>
</feature>
<organism evidence="6 7">
    <name type="scientific">Meripilus lineatus</name>
    <dbReference type="NCBI Taxonomy" id="2056292"/>
    <lineage>
        <taxon>Eukaryota</taxon>
        <taxon>Fungi</taxon>
        <taxon>Dikarya</taxon>
        <taxon>Basidiomycota</taxon>
        <taxon>Agaricomycotina</taxon>
        <taxon>Agaricomycetes</taxon>
        <taxon>Polyporales</taxon>
        <taxon>Meripilaceae</taxon>
        <taxon>Meripilus</taxon>
    </lineage>
</organism>
<evidence type="ECO:0000256" key="1">
    <source>
        <dbReference type="ARBA" id="ARBA00022737"/>
    </source>
</evidence>
<evidence type="ECO:0000313" key="6">
    <source>
        <dbReference type="EMBL" id="KAJ3488504.1"/>
    </source>
</evidence>
<dbReference type="Pfam" id="PF00076">
    <property type="entry name" value="RRM_1"/>
    <property type="match status" value="2"/>
</dbReference>
<feature type="compositionally biased region" description="Polar residues" evidence="4">
    <location>
        <begin position="1151"/>
        <end position="1163"/>
    </location>
</feature>
<evidence type="ECO:0000313" key="7">
    <source>
        <dbReference type="Proteomes" id="UP001212997"/>
    </source>
</evidence>
<dbReference type="SMART" id="SM00360">
    <property type="entry name" value="RRM"/>
    <property type="match status" value="2"/>
</dbReference>
<keyword evidence="2 3" id="KW-0694">RNA-binding</keyword>
<dbReference type="PROSITE" id="PS50102">
    <property type="entry name" value="RRM"/>
    <property type="match status" value="2"/>
</dbReference>
<gene>
    <name evidence="6" type="ORF">NLI96_g2772</name>
</gene>
<dbReference type="InterPro" id="IPR000504">
    <property type="entry name" value="RRM_dom"/>
</dbReference>
<feature type="domain" description="RRM" evidence="5">
    <location>
        <begin position="750"/>
        <end position="832"/>
    </location>
</feature>
<dbReference type="EMBL" id="JANAWD010000065">
    <property type="protein sequence ID" value="KAJ3488504.1"/>
    <property type="molecule type" value="Genomic_DNA"/>
</dbReference>
<dbReference type="InterPro" id="IPR035979">
    <property type="entry name" value="RBD_domain_sf"/>
</dbReference>
<evidence type="ECO:0000256" key="3">
    <source>
        <dbReference type="PROSITE-ProRule" id="PRU00176"/>
    </source>
</evidence>
<evidence type="ECO:0000256" key="4">
    <source>
        <dbReference type="SAM" id="MobiDB-lite"/>
    </source>
</evidence>
<reference evidence="6" key="1">
    <citation type="submission" date="2022-07" db="EMBL/GenBank/DDBJ databases">
        <title>Genome Sequence of Physisporinus lineatus.</title>
        <authorList>
            <person name="Buettner E."/>
        </authorList>
    </citation>
    <scope>NUCLEOTIDE SEQUENCE</scope>
    <source>
        <strain evidence="6">VT162</strain>
    </source>
</reference>
<dbReference type="PANTHER" id="PTHR24012">
    <property type="entry name" value="RNA BINDING PROTEIN"/>
    <property type="match status" value="1"/>
</dbReference>
<proteinExistence type="predicted"/>
<dbReference type="AlphaFoldDB" id="A0AAD5VA41"/>
<feature type="region of interest" description="Disordered" evidence="4">
    <location>
        <begin position="1151"/>
        <end position="1187"/>
    </location>
</feature>
<keyword evidence="7" id="KW-1185">Reference proteome</keyword>
<evidence type="ECO:0000259" key="5">
    <source>
        <dbReference type="PROSITE" id="PS50102"/>
    </source>
</evidence>
<evidence type="ECO:0000256" key="2">
    <source>
        <dbReference type="ARBA" id="ARBA00022884"/>
    </source>
</evidence>
<name>A0AAD5VA41_9APHY</name>
<dbReference type="Gene3D" id="3.30.70.330">
    <property type="match status" value="2"/>
</dbReference>
<feature type="compositionally biased region" description="Basic and acidic residues" evidence="4">
    <location>
        <begin position="1171"/>
        <end position="1183"/>
    </location>
</feature>
<accession>A0AAD5VA41</accession>
<feature type="compositionally biased region" description="Polar residues" evidence="4">
    <location>
        <begin position="505"/>
        <end position="518"/>
    </location>
</feature>